<proteinExistence type="predicted"/>
<accession>A0A1N6UIU1</accession>
<feature type="transmembrane region" description="Helical" evidence="1">
    <location>
        <begin position="140"/>
        <end position="160"/>
    </location>
</feature>
<dbReference type="AlphaFoldDB" id="A0A1N6UIU1"/>
<organism evidence="2 3">
    <name type="scientific">Halanaerobium kushneri</name>
    <dbReference type="NCBI Taxonomy" id="56779"/>
    <lineage>
        <taxon>Bacteria</taxon>
        <taxon>Bacillati</taxon>
        <taxon>Bacillota</taxon>
        <taxon>Clostridia</taxon>
        <taxon>Halanaerobiales</taxon>
        <taxon>Halanaerobiaceae</taxon>
        <taxon>Halanaerobium</taxon>
    </lineage>
</organism>
<sequence>MTRMPKSVKFNYPASVLLNLCIYLFISSVIYYLCSLNIKLPKIVLLCSSFILVFYLSSRKMDILLPKMKLKNIVILSKFFLGIITLTTAILIYNNFSLTSSYLYLLILTTAILYAILNRAYNLHYKKINSKKESTRNSELISQFNLEKLLIIILAAATAVFVKLNLIPLILLGTAVYYFISAYINTFQKI</sequence>
<keyword evidence="1" id="KW-1133">Transmembrane helix</keyword>
<feature type="transmembrane region" description="Helical" evidence="1">
    <location>
        <begin position="12"/>
        <end position="33"/>
    </location>
</feature>
<keyword evidence="1" id="KW-0812">Transmembrane</keyword>
<reference evidence="3" key="1">
    <citation type="submission" date="2017-01" db="EMBL/GenBank/DDBJ databases">
        <authorList>
            <person name="Varghese N."/>
            <person name="Submissions S."/>
        </authorList>
    </citation>
    <scope>NUCLEOTIDE SEQUENCE [LARGE SCALE GENOMIC DNA]</scope>
    <source>
        <strain evidence="3">ATCC 700103</strain>
    </source>
</reference>
<evidence type="ECO:0000313" key="3">
    <source>
        <dbReference type="Proteomes" id="UP000185669"/>
    </source>
</evidence>
<dbReference type="RefSeq" id="WP_076544474.1">
    <property type="nucleotide sequence ID" value="NZ_FTNC01000006.1"/>
</dbReference>
<evidence type="ECO:0000313" key="2">
    <source>
        <dbReference type="EMBL" id="SIQ65246.1"/>
    </source>
</evidence>
<feature type="transmembrane region" description="Helical" evidence="1">
    <location>
        <begin position="166"/>
        <end position="184"/>
    </location>
</feature>
<name>A0A1N6UIU1_9FIRM</name>
<protein>
    <submittedName>
        <fullName evidence="2">Uncharacterized protein</fullName>
    </submittedName>
</protein>
<feature type="transmembrane region" description="Helical" evidence="1">
    <location>
        <begin position="79"/>
        <end position="96"/>
    </location>
</feature>
<dbReference type="EMBL" id="FTNC01000006">
    <property type="protein sequence ID" value="SIQ65246.1"/>
    <property type="molecule type" value="Genomic_DNA"/>
</dbReference>
<evidence type="ECO:0000256" key="1">
    <source>
        <dbReference type="SAM" id="Phobius"/>
    </source>
</evidence>
<dbReference type="Proteomes" id="UP000185669">
    <property type="component" value="Unassembled WGS sequence"/>
</dbReference>
<gene>
    <name evidence="2" type="ORF">SAMN05421834_106154</name>
</gene>
<dbReference type="OrthoDB" id="9935318at2"/>
<keyword evidence="1" id="KW-0472">Membrane</keyword>
<feature type="transmembrane region" description="Helical" evidence="1">
    <location>
        <begin position="102"/>
        <end position="120"/>
    </location>
</feature>
<feature type="transmembrane region" description="Helical" evidence="1">
    <location>
        <begin position="39"/>
        <end position="58"/>
    </location>
</feature>
<keyword evidence="3" id="KW-1185">Reference proteome</keyword>